<dbReference type="AlphaFoldDB" id="A0A382GPI1"/>
<dbReference type="EMBL" id="UINC01056553">
    <property type="protein sequence ID" value="SVB76724.1"/>
    <property type="molecule type" value="Genomic_DNA"/>
</dbReference>
<protein>
    <submittedName>
        <fullName evidence="1">Uncharacterized protein</fullName>
    </submittedName>
</protein>
<reference evidence="1" key="1">
    <citation type="submission" date="2018-05" db="EMBL/GenBank/DDBJ databases">
        <authorList>
            <person name="Lanie J.A."/>
            <person name="Ng W.-L."/>
            <person name="Kazmierczak K.M."/>
            <person name="Andrzejewski T.M."/>
            <person name="Davidsen T.M."/>
            <person name="Wayne K.J."/>
            <person name="Tettelin H."/>
            <person name="Glass J.I."/>
            <person name="Rusch D."/>
            <person name="Podicherti R."/>
            <person name="Tsui H.-C.T."/>
            <person name="Winkler M.E."/>
        </authorList>
    </citation>
    <scope>NUCLEOTIDE SEQUENCE</scope>
</reference>
<gene>
    <name evidence="1" type="ORF">METZ01_LOCUS229578</name>
</gene>
<accession>A0A382GPI1</accession>
<proteinExistence type="predicted"/>
<organism evidence="1">
    <name type="scientific">marine metagenome</name>
    <dbReference type="NCBI Taxonomy" id="408172"/>
    <lineage>
        <taxon>unclassified sequences</taxon>
        <taxon>metagenomes</taxon>
        <taxon>ecological metagenomes</taxon>
    </lineage>
</organism>
<sequence>MSSLKPNQKVVAVASTRPALTSVATISSPISTSTALVRDTASATDILVLSGSRSG</sequence>
<name>A0A382GPI1_9ZZZZ</name>
<evidence type="ECO:0000313" key="1">
    <source>
        <dbReference type="EMBL" id="SVB76724.1"/>
    </source>
</evidence>